<evidence type="ECO:0000313" key="2">
    <source>
        <dbReference type="EMBL" id="QDA31020.1"/>
    </source>
</evidence>
<dbReference type="EMBL" id="CP040846">
    <property type="protein sequence ID" value="QDA31020.1"/>
    <property type="molecule type" value="Genomic_DNA"/>
</dbReference>
<dbReference type="AlphaFoldDB" id="A0A4Y5SM26"/>
<dbReference type="GeneID" id="40474434"/>
<name>A0A4Y5SM26_9EURY</name>
<dbReference type="KEGG" id="tic:FH039_04580"/>
<evidence type="ECO:0000256" key="1">
    <source>
        <dbReference type="SAM" id="MobiDB-lite"/>
    </source>
</evidence>
<feature type="compositionally biased region" description="Low complexity" evidence="1">
    <location>
        <begin position="264"/>
        <end position="284"/>
    </location>
</feature>
<proteinExistence type="predicted"/>
<dbReference type="Proteomes" id="UP000306007">
    <property type="component" value="Chromosome"/>
</dbReference>
<dbReference type="RefSeq" id="WP_139680374.1">
    <property type="nucleotide sequence ID" value="NZ_CP040846.1"/>
</dbReference>
<keyword evidence="3" id="KW-1185">Reference proteome</keyword>
<gene>
    <name evidence="2" type="ORF">FH039_04580</name>
</gene>
<organism evidence="2 3">
    <name type="scientific">Thermococcus indicus</name>
    <dbReference type="NCBI Taxonomy" id="2586643"/>
    <lineage>
        <taxon>Archaea</taxon>
        <taxon>Methanobacteriati</taxon>
        <taxon>Methanobacteriota</taxon>
        <taxon>Thermococci</taxon>
        <taxon>Thermococcales</taxon>
        <taxon>Thermococcaceae</taxon>
        <taxon>Thermococcus</taxon>
    </lineage>
</organism>
<evidence type="ECO:0008006" key="4">
    <source>
        <dbReference type="Google" id="ProtNLM"/>
    </source>
</evidence>
<feature type="region of interest" description="Disordered" evidence="1">
    <location>
        <begin position="260"/>
        <end position="285"/>
    </location>
</feature>
<protein>
    <recommendedName>
        <fullName evidence="4">CGP-CTERM sorting domain-containing protein</fullName>
    </recommendedName>
</protein>
<accession>A0A4Y5SM26</accession>
<evidence type="ECO:0000313" key="3">
    <source>
        <dbReference type="Proteomes" id="UP000306007"/>
    </source>
</evidence>
<sequence>MPRMVVPIFIALLFLTLQVSATYYVKEPGPLYEVKYSVLSNGTDALIHLEVLQWGVSCGMTDCWPEVFYGHEYLLFSDGGRLYLLNFTPAVGVPTEGIIYRRATFINGSWYVEMEYYLPDYSRADMVYRLNTRNFCVEQVNVSSWFWISQGKISNEINGWKIELQSWGPGEWSHANVSDLWIASSKSASSWSPGPAIVVNSSVFPVYFIIKKDELARNVTLVYLDTTGNNSLIQGFWFPNNVKIVNVTVCKTSKNTSTSTAVETNGTTYTTKTSPNTTKTQTNTKETKKGICGPAFLLFGALTSACVRRIRRWRSSESS</sequence>
<reference evidence="2 3" key="1">
    <citation type="submission" date="2019-06" db="EMBL/GenBank/DDBJ databases">
        <title>Thermococcus indicus sp. nov., a Fe(III)-reducing hyperthermophilic archaeon isolated from the Onnuri vent field of the Central Indian Ocean ridge.</title>
        <authorList>
            <person name="Lim J.K."/>
            <person name="Kim Y.J."/>
            <person name="Kwon K.K."/>
        </authorList>
    </citation>
    <scope>NUCLEOTIDE SEQUENCE [LARGE SCALE GENOMIC DNA]</scope>
    <source>
        <strain evidence="2 3">IOH1</strain>
    </source>
</reference>
<dbReference type="OrthoDB" id="86340at2157"/>